<evidence type="ECO:0000256" key="7">
    <source>
        <dbReference type="ARBA" id="ARBA00022833"/>
    </source>
</evidence>
<dbReference type="GO" id="GO:0004519">
    <property type="term" value="F:endonuclease activity"/>
    <property type="evidence" value="ECO:0007669"/>
    <property type="project" value="UniProtKB-KW"/>
</dbReference>
<accession>Q4UGR3</accession>
<dbReference type="OrthoDB" id="8062037at2759"/>
<evidence type="ECO:0000256" key="8">
    <source>
        <dbReference type="SAM" id="SignalP"/>
    </source>
</evidence>
<evidence type="ECO:0000256" key="2">
    <source>
        <dbReference type="ARBA" id="ARBA00010875"/>
    </source>
</evidence>
<dbReference type="AlphaFoldDB" id="Q4UGR3"/>
<evidence type="ECO:0000256" key="5">
    <source>
        <dbReference type="ARBA" id="ARBA00022759"/>
    </source>
</evidence>
<name>Q4UGR3_THEAN</name>
<dbReference type="Pfam" id="PF02130">
    <property type="entry name" value="YbeY"/>
    <property type="match status" value="1"/>
</dbReference>
<dbReference type="Gene3D" id="3.40.390.30">
    <property type="entry name" value="Metalloproteases ('zincins'), catalytic domain"/>
    <property type="match status" value="1"/>
</dbReference>
<dbReference type="HAMAP" id="MF_00009">
    <property type="entry name" value="Endoribonucl_YbeY"/>
    <property type="match status" value="1"/>
</dbReference>
<dbReference type="InterPro" id="IPR033438">
    <property type="entry name" value="MOLO1"/>
</dbReference>
<comment type="cofactor">
    <cofactor evidence="1">
        <name>Zn(2+)</name>
        <dbReference type="ChEBI" id="CHEBI:29105"/>
    </cofactor>
</comment>
<evidence type="ECO:0000256" key="1">
    <source>
        <dbReference type="ARBA" id="ARBA00001947"/>
    </source>
</evidence>
<comment type="similarity">
    <text evidence="2">Belongs to the endoribonuclease YbeY family.</text>
</comment>
<dbReference type="PANTHER" id="PTHR33748">
    <property type="entry name" value="PROTEIN CBG04600"/>
    <property type="match status" value="1"/>
</dbReference>
<dbReference type="Pfam" id="PF17175">
    <property type="entry name" value="MOLO1"/>
    <property type="match status" value="1"/>
</dbReference>
<dbReference type="GeneID" id="3863539"/>
<dbReference type="GO" id="GO:0046872">
    <property type="term" value="F:metal ion binding"/>
    <property type="evidence" value="ECO:0007669"/>
    <property type="project" value="UniProtKB-KW"/>
</dbReference>
<protein>
    <submittedName>
        <fullName evidence="9">Uncharacterized protein</fullName>
    </submittedName>
</protein>
<dbReference type="PROSITE" id="PS01306">
    <property type="entry name" value="UPF0054"/>
    <property type="match status" value="1"/>
</dbReference>
<dbReference type="eggNOG" id="ENOG502TMBI">
    <property type="taxonomic scope" value="Eukaryota"/>
</dbReference>
<dbReference type="VEuPathDB" id="PiroplasmaDB:TA21220"/>
<dbReference type="GO" id="GO:0005892">
    <property type="term" value="C:acetylcholine-gated channel complex"/>
    <property type="evidence" value="ECO:0007669"/>
    <property type="project" value="InterPro"/>
</dbReference>
<dbReference type="InterPro" id="IPR023091">
    <property type="entry name" value="MetalPrtase_cat_dom_sf_prd"/>
</dbReference>
<sequence length="524" mass="60391">MGIFLQFVKFLYFSVFFSNLPPLLKCGLSKPTNTIMLELGSLPDMNQMLPNEESPNLSDYSEPLVAKKTTLENFPNPFMNPIECNRVNVQESYVCDPDKLLNNSEADRLDELLSLERLNSIHHCEGFGDVPYKIGVALINRIPREDLNTLADELLDRWKLSHQKCEDGIIIVYTKQEPDVVIKWNKGVEPYLSTRVVSSIYPMCQNLLQNEKLSIAVEKCIKSYIISNSFQVHRSLQSLIRDECGRIRVFGNRSIRYLDANFMINISPFRIVTFFPDCRTLSNGLGVESPLFGKRLNFTLNSRNFDSKLSENKSYFCDNNRFFSKFVNFGESEYAGIPEPGTLTKIFKEDKITITNKQSDIDVNYLMLFRAGKCYKQELKVEDFMLDIFIEDEKNMKRINFEQFGGNKPTDIISLRDDLLYLKSDFHKNRSPLKPPEHYHLGEIFICPGVIESENMIRGGVAARMKGISDINIRMCFIMAHGILHLLGYDHEKAEWFREMAEMEDALLDEFIKILPIDNIGVDS</sequence>
<keyword evidence="4" id="KW-0479">Metal-binding</keyword>
<organism evidence="9 10">
    <name type="scientific">Theileria annulata</name>
    <dbReference type="NCBI Taxonomy" id="5874"/>
    <lineage>
        <taxon>Eukaryota</taxon>
        <taxon>Sar</taxon>
        <taxon>Alveolata</taxon>
        <taxon>Apicomplexa</taxon>
        <taxon>Aconoidasida</taxon>
        <taxon>Piroplasmida</taxon>
        <taxon>Theileriidae</taxon>
        <taxon>Theileria</taxon>
    </lineage>
</organism>
<dbReference type="NCBIfam" id="TIGR00043">
    <property type="entry name" value="rRNA maturation RNase YbeY"/>
    <property type="match status" value="1"/>
</dbReference>
<dbReference type="KEGG" id="tan:TA21220"/>
<dbReference type="SUPFAM" id="SSF55486">
    <property type="entry name" value="Metalloproteases ('zincins'), catalytic domain"/>
    <property type="match status" value="1"/>
</dbReference>
<keyword evidence="10" id="KW-1185">Reference proteome</keyword>
<evidence type="ECO:0000256" key="3">
    <source>
        <dbReference type="ARBA" id="ARBA00022722"/>
    </source>
</evidence>
<dbReference type="InterPro" id="IPR020549">
    <property type="entry name" value="YbeY_CS"/>
</dbReference>
<gene>
    <name evidence="9" type="ORF">TA21220</name>
</gene>
<keyword evidence="5" id="KW-0255">Endonuclease</keyword>
<dbReference type="OMA" id="MINISPF"/>
<evidence type="ECO:0000313" key="9">
    <source>
        <dbReference type="EMBL" id="CAI73726.1"/>
    </source>
</evidence>
<dbReference type="RefSeq" id="XP_954403.1">
    <property type="nucleotide sequence ID" value="XM_949310.1"/>
</dbReference>
<proteinExistence type="inferred from homology"/>
<dbReference type="Proteomes" id="UP000001950">
    <property type="component" value="Chromosome 1"/>
</dbReference>
<keyword evidence="7" id="KW-0862">Zinc</keyword>
<dbReference type="InterPro" id="IPR002036">
    <property type="entry name" value="YbeY"/>
</dbReference>
<feature type="signal peptide" evidence="8">
    <location>
        <begin position="1"/>
        <end position="26"/>
    </location>
</feature>
<dbReference type="GO" id="GO:0004222">
    <property type="term" value="F:metalloendopeptidase activity"/>
    <property type="evidence" value="ECO:0007669"/>
    <property type="project" value="InterPro"/>
</dbReference>
<dbReference type="InParanoid" id="Q4UGR3"/>
<evidence type="ECO:0000256" key="6">
    <source>
        <dbReference type="ARBA" id="ARBA00022801"/>
    </source>
</evidence>
<reference evidence="9 10" key="1">
    <citation type="journal article" date="2005" name="Science">
        <title>Genome of the host-cell transforming parasite Theileria annulata compared with T. parva.</title>
        <authorList>
            <person name="Pain A."/>
            <person name="Renauld H."/>
            <person name="Berriman M."/>
            <person name="Murphy L."/>
            <person name="Yeats C.A."/>
            <person name="Weir W."/>
            <person name="Kerhornou A."/>
            <person name="Aslett M."/>
            <person name="Bishop R."/>
            <person name="Bouchier C."/>
            <person name="Cochet M."/>
            <person name="Coulson R.M.R."/>
            <person name="Cronin A."/>
            <person name="de Villiers E.P."/>
            <person name="Fraser A."/>
            <person name="Fosker N."/>
            <person name="Gardner M."/>
            <person name="Goble A."/>
            <person name="Griffiths-Jones S."/>
            <person name="Harris D.E."/>
            <person name="Katzer F."/>
            <person name="Larke N."/>
            <person name="Lord A."/>
            <person name="Maser P."/>
            <person name="McKellar S."/>
            <person name="Mooney P."/>
            <person name="Morton F."/>
            <person name="Nene V."/>
            <person name="O'Neil S."/>
            <person name="Price C."/>
            <person name="Quail M.A."/>
            <person name="Rabbinowitsch E."/>
            <person name="Rawlings N.D."/>
            <person name="Rutter S."/>
            <person name="Saunders D."/>
            <person name="Seeger K."/>
            <person name="Shah T."/>
            <person name="Squares R."/>
            <person name="Squares S."/>
            <person name="Tivey A."/>
            <person name="Walker A.R."/>
            <person name="Woodward J."/>
            <person name="Dobbelaere D.A.E."/>
            <person name="Langsley G."/>
            <person name="Rajandream M.A."/>
            <person name="McKeever D."/>
            <person name="Shiels B."/>
            <person name="Tait A."/>
            <person name="Barrell B.G."/>
            <person name="Hall N."/>
        </authorList>
    </citation>
    <scope>NUCLEOTIDE SEQUENCE [LARGE SCALE GENOMIC DNA]</scope>
    <source>
        <strain evidence="10">Ankara</strain>
    </source>
</reference>
<feature type="chain" id="PRO_5004244506" evidence="8">
    <location>
        <begin position="27"/>
        <end position="524"/>
    </location>
</feature>
<keyword evidence="3" id="KW-0540">Nuclease</keyword>
<dbReference type="Gene3D" id="3.10.310.50">
    <property type="match status" value="1"/>
</dbReference>
<keyword evidence="6" id="KW-0378">Hydrolase</keyword>
<keyword evidence="8" id="KW-0732">Signal</keyword>
<evidence type="ECO:0000313" key="10">
    <source>
        <dbReference type="Proteomes" id="UP000001950"/>
    </source>
</evidence>
<evidence type="ECO:0000256" key="4">
    <source>
        <dbReference type="ARBA" id="ARBA00022723"/>
    </source>
</evidence>
<dbReference type="EMBL" id="CR940347">
    <property type="protein sequence ID" value="CAI73726.1"/>
    <property type="molecule type" value="Genomic_DNA"/>
</dbReference>
<dbReference type="PANTHER" id="PTHR33748:SF5">
    <property type="entry name" value="GROUND-LIKE DOMAIN-CONTAINING PROTEIN"/>
    <property type="match status" value="1"/>
</dbReference>
<dbReference type="GO" id="GO:0006364">
    <property type="term" value="P:rRNA processing"/>
    <property type="evidence" value="ECO:0007669"/>
    <property type="project" value="InterPro"/>
</dbReference>